<evidence type="ECO:0000313" key="2">
    <source>
        <dbReference type="Proteomes" id="UP001201812"/>
    </source>
</evidence>
<reference evidence="1" key="1">
    <citation type="submission" date="2022-01" db="EMBL/GenBank/DDBJ databases">
        <title>Genome Sequence Resource for Two Populations of Ditylenchus destructor, the Migratory Endoparasitic Phytonematode.</title>
        <authorList>
            <person name="Zhang H."/>
            <person name="Lin R."/>
            <person name="Xie B."/>
        </authorList>
    </citation>
    <scope>NUCLEOTIDE SEQUENCE</scope>
    <source>
        <strain evidence="1">BazhouSP</strain>
    </source>
</reference>
<dbReference type="AlphaFoldDB" id="A0AAD4MRG7"/>
<gene>
    <name evidence="1" type="ORF">DdX_15160</name>
</gene>
<keyword evidence="2" id="KW-1185">Reference proteome</keyword>
<evidence type="ECO:0000313" key="1">
    <source>
        <dbReference type="EMBL" id="KAI1703007.1"/>
    </source>
</evidence>
<organism evidence="1 2">
    <name type="scientific">Ditylenchus destructor</name>
    <dbReference type="NCBI Taxonomy" id="166010"/>
    <lineage>
        <taxon>Eukaryota</taxon>
        <taxon>Metazoa</taxon>
        <taxon>Ecdysozoa</taxon>
        <taxon>Nematoda</taxon>
        <taxon>Chromadorea</taxon>
        <taxon>Rhabditida</taxon>
        <taxon>Tylenchina</taxon>
        <taxon>Tylenchomorpha</taxon>
        <taxon>Sphaerularioidea</taxon>
        <taxon>Anguinidae</taxon>
        <taxon>Anguininae</taxon>
        <taxon>Ditylenchus</taxon>
    </lineage>
</organism>
<name>A0AAD4MRG7_9BILA</name>
<comment type="caution">
    <text evidence="1">The sequence shown here is derived from an EMBL/GenBank/DDBJ whole genome shotgun (WGS) entry which is preliminary data.</text>
</comment>
<dbReference type="EMBL" id="JAKKPZ010000089">
    <property type="protein sequence ID" value="KAI1703007.1"/>
    <property type="molecule type" value="Genomic_DNA"/>
</dbReference>
<sequence length="175" mass="19986">MFQVMSKTKRQAFTKSDETKVEVALEEFKNGRHGNDHIRVLDLLKMTTIDALRHAMTKVFFYKGSRVYALNLNKCPDTALLNTGDQKSKYPYNTLAEIVQKLAGITVEGSMDGKAVDQMIEFYRSVQRILQDEIEKSKKTGNSHGISTAELLYDFAEVSKDLKKTLDEVHRMMDN</sequence>
<proteinExistence type="predicted"/>
<accession>A0AAD4MRG7</accession>
<dbReference type="Proteomes" id="UP001201812">
    <property type="component" value="Unassembled WGS sequence"/>
</dbReference>
<protein>
    <submittedName>
        <fullName evidence="1">Uncharacterized protein</fullName>
    </submittedName>
</protein>